<protein>
    <submittedName>
        <fullName evidence="2">GDP-mannose 4,6-dehydratase</fullName>
        <ecNumber evidence="2">4.2.1.47</ecNumber>
    </submittedName>
</protein>
<proteinExistence type="predicted"/>
<dbReference type="PANTHER" id="PTHR43000">
    <property type="entry name" value="DTDP-D-GLUCOSE 4,6-DEHYDRATASE-RELATED"/>
    <property type="match status" value="1"/>
</dbReference>
<feature type="domain" description="NAD(P)-binding" evidence="1">
    <location>
        <begin position="4"/>
        <end position="303"/>
    </location>
</feature>
<reference evidence="2" key="1">
    <citation type="submission" date="2023-12" db="EMBL/GenBank/DDBJ databases">
        <title>Fervidustalea candida gen. nov., sp. nov., a novel member of the family Paenibacillaceae isolated from a geothermal area.</title>
        <authorList>
            <person name="Li W.-J."/>
            <person name="Jiao J.-Y."/>
            <person name="Chen Y."/>
        </authorList>
    </citation>
    <scope>NUCLEOTIDE SEQUENCE</scope>
    <source>
        <strain evidence="2">SYSU GA230002</strain>
    </source>
</reference>
<name>A0ABU5ZI84_9BACL</name>
<gene>
    <name evidence="2" type="ORF">VF724_11165</name>
</gene>
<dbReference type="EC" id="4.2.1.47" evidence="2"/>
<dbReference type="RefSeq" id="WP_371754337.1">
    <property type="nucleotide sequence ID" value="NZ_JAYJLD010000014.1"/>
</dbReference>
<dbReference type="EMBL" id="JAYJLD010000014">
    <property type="protein sequence ID" value="MEB3102222.1"/>
    <property type="molecule type" value="Genomic_DNA"/>
</dbReference>
<keyword evidence="3" id="KW-1185">Reference proteome</keyword>
<sequence length="320" mass="35788">MNVLITGGAGFIGRWTVKTLLNKGHEVWILDNLSNGRTENLHEFQGHPHLKEVMIGDIKDRELIRNLPFASFEICIHLAASINVQDSIDDPETTFANDALGTFLLLEECRKHRTKMVYMSTCMVYDRSFDERGIAEDHPVKPASPYAGAKLAGENMVLSYHYAYGLPVVVLRPFNTYGPFQKSGGEGGVIPIFIQRKLASEHLLINGNGEQTRDFLYVEDCADFIILAAESDRVNGEILNAGVGRDVTINHLAEMIAGNTRQIRHIPHIHPQSEIMKLLCNNRKADALLGWKPKTALSEGLKITEEWLKNQRRLSDSGEG</sequence>
<evidence type="ECO:0000259" key="1">
    <source>
        <dbReference type="Pfam" id="PF16363"/>
    </source>
</evidence>
<dbReference type="SUPFAM" id="SSF51735">
    <property type="entry name" value="NAD(P)-binding Rossmann-fold domains"/>
    <property type="match status" value="1"/>
</dbReference>
<accession>A0ABU5ZI84</accession>
<evidence type="ECO:0000313" key="2">
    <source>
        <dbReference type="EMBL" id="MEB3102222.1"/>
    </source>
</evidence>
<dbReference type="Proteomes" id="UP001310386">
    <property type="component" value="Unassembled WGS sequence"/>
</dbReference>
<organism evidence="2 3">
    <name type="scientific">Ferviditalea candida</name>
    <dbReference type="NCBI Taxonomy" id="3108399"/>
    <lineage>
        <taxon>Bacteria</taxon>
        <taxon>Bacillati</taxon>
        <taxon>Bacillota</taxon>
        <taxon>Bacilli</taxon>
        <taxon>Bacillales</taxon>
        <taxon>Paenibacillaceae</taxon>
        <taxon>Ferviditalea</taxon>
    </lineage>
</organism>
<dbReference type="Gene3D" id="3.40.50.720">
    <property type="entry name" value="NAD(P)-binding Rossmann-like Domain"/>
    <property type="match status" value="1"/>
</dbReference>
<dbReference type="GO" id="GO:0008446">
    <property type="term" value="F:GDP-mannose 4,6-dehydratase activity"/>
    <property type="evidence" value="ECO:0007669"/>
    <property type="project" value="UniProtKB-EC"/>
</dbReference>
<comment type="caution">
    <text evidence="2">The sequence shown here is derived from an EMBL/GenBank/DDBJ whole genome shotgun (WGS) entry which is preliminary data.</text>
</comment>
<keyword evidence="2" id="KW-0456">Lyase</keyword>
<dbReference type="Pfam" id="PF16363">
    <property type="entry name" value="GDP_Man_Dehyd"/>
    <property type="match status" value="1"/>
</dbReference>
<evidence type="ECO:0000313" key="3">
    <source>
        <dbReference type="Proteomes" id="UP001310386"/>
    </source>
</evidence>
<dbReference type="InterPro" id="IPR016040">
    <property type="entry name" value="NAD(P)-bd_dom"/>
</dbReference>
<dbReference type="Gene3D" id="3.90.25.10">
    <property type="entry name" value="UDP-galactose 4-epimerase, domain 1"/>
    <property type="match status" value="1"/>
</dbReference>
<dbReference type="InterPro" id="IPR036291">
    <property type="entry name" value="NAD(P)-bd_dom_sf"/>
</dbReference>